<reference evidence="2" key="1">
    <citation type="submission" date="2021-01" db="UniProtKB">
        <authorList>
            <consortium name="EnsemblMetazoa"/>
        </authorList>
    </citation>
    <scope>IDENTIFICATION</scope>
</reference>
<keyword evidence="3" id="KW-1185">Reference proteome</keyword>
<dbReference type="AlphaFoldDB" id="A0A7M7JDT6"/>
<sequence length="103" mass="11540">MFSTEGESGIRKRATEAYKIVIGSRGQRRAINRKQPVDLAHPSKNTGDKSETRLRRNGSSQLASMLMTACGTLSVRRSITTKKEQQHFQHGSVFRCVSAQPRH</sequence>
<dbReference type="EnsemblMetazoa" id="XM_022792842">
    <property type="protein sequence ID" value="XP_022648577"/>
    <property type="gene ID" value="LOC111245057"/>
</dbReference>
<feature type="region of interest" description="Disordered" evidence="1">
    <location>
        <begin position="27"/>
        <end position="56"/>
    </location>
</feature>
<dbReference type="RefSeq" id="XP_022648577.1">
    <property type="nucleotide sequence ID" value="XM_022792842.1"/>
</dbReference>
<evidence type="ECO:0000313" key="3">
    <source>
        <dbReference type="Proteomes" id="UP000594260"/>
    </source>
</evidence>
<organism evidence="2 3">
    <name type="scientific">Varroa destructor</name>
    <name type="common">Honeybee mite</name>
    <dbReference type="NCBI Taxonomy" id="109461"/>
    <lineage>
        <taxon>Eukaryota</taxon>
        <taxon>Metazoa</taxon>
        <taxon>Ecdysozoa</taxon>
        <taxon>Arthropoda</taxon>
        <taxon>Chelicerata</taxon>
        <taxon>Arachnida</taxon>
        <taxon>Acari</taxon>
        <taxon>Parasitiformes</taxon>
        <taxon>Mesostigmata</taxon>
        <taxon>Gamasina</taxon>
        <taxon>Dermanyssoidea</taxon>
        <taxon>Varroidae</taxon>
        <taxon>Varroa</taxon>
    </lineage>
</organism>
<name>A0A7M7JDT6_VARDE</name>
<evidence type="ECO:0000256" key="1">
    <source>
        <dbReference type="SAM" id="MobiDB-lite"/>
    </source>
</evidence>
<dbReference type="GeneID" id="111245057"/>
<accession>A0A7M7JDT6</accession>
<dbReference type="InParanoid" id="A0A7M7JDT6"/>
<proteinExistence type="predicted"/>
<dbReference type="Proteomes" id="UP000594260">
    <property type="component" value="Unplaced"/>
</dbReference>
<evidence type="ECO:0000313" key="2">
    <source>
        <dbReference type="EnsemblMetazoa" id="XP_022648577"/>
    </source>
</evidence>
<dbReference type="KEGG" id="vde:111245057"/>
<protein>
    <submittedName>
        <fullName evidence="2">Uncharacterized protein</fullName>
    </submittedName>
</protein>